<reference evidence="1 2" key="1">
    <citation type="submission" date="2019-11" db="EMBL/GenBank/DDBJ databases">
        <title>Whole genome sequence of Oryza granulata.</title>
        <authorList>
            <person name="Li W."/>
        </authorList>
    </citation>
    <scope>NUCLEOTIDE SEQUENCE [LARGE SCALE GENOMIC DNA]</scope>
    <source>
        <strain evidence="2">cv. Menghai</strain>
        <tissue evidence="1">Leaf</tissue>
    </source>
</reference>
<organism evidence="1 2">
    <name type="scientific">Oryza meyeriana var. granulata</name>
    <dbReference type="NCBI Taxonomy" id="110450"/>
    <lineage>
        <taxon>Eukaryota</taxon>
        <taxon>Viridiplantae</taxon>
        <taxon>Streptophyta</taxon>
        <taxon>Embryophyta</taxon>
        <taxon>Tracheophyta</taxon>
        <taxon>Spermatophyta</taxon>
        <taxon>Magnoliopsida</taxon>
        <taxon>Liliopsida</taxon>
        <taxon>Poales</taxon>
        <taxon>Poaceae</taxon>
        <taxon>BOP clade</taxon>
        <taxon>Oryzoideae</taxon>
        <taxon>Oryzeae</taxon>
        <taxon>Oryzinae</taxon>
        <taxon>Oryza</taxon>
        <taxon>Oryza meyeriana</taxon>
    </lineage>
</organism>
<name>A0A6G1ELJ2_9ORYZ</name>
<evidence type="ECO:0000313" key="2">
    <source>
        <dbReference type="Proteomes" id="UP000479710"/>
    </source>
</evidence>
<comment type="caution">
    <text evidence="1">The sequence shown here is derived from an EMBL/GenBank/DDBJ whole genome shotgun (WGS) entry which is preliminary data.</text>
</comment>
<protein>
    <submittedName>
        <fullName evidence="1">Uncharacterized protein</fullName>
    </submittedName>
</protein>
<evidence type="ECO:0000313" key="1">
    <source>
        <dbReference type="EMBL" id="KAF0925698.1"/>
    </source>
</evidence>
<keyword evidence="2" id="KW-1185">Reference proteome</keyword>
<dbReference type="Proteomes" id="UP000479710">
    <property type="component" value="Unassembled WGS sequence"/>
</dbReference>
<proteinExistence type="predicted"/>
<accession>A0A6G1ELJ2</accession>
<dbReference type="EMBL" id="SPHZ02000003">
    <property type="protein sequence ID" value="KAF0925698.1"/>
    <property type="molecule type" value="Genomic_DNA"/>
</dbReference>
<sequence length="74" mass="8419">MTREPFGCAITVLHPHITSILCKLRLSRYGNHGDHHHYQHCEFAVGCSDLADGLPDPKHCFQFLVPRCFEEGDL</sequence>
<gene>
    <name evidence="1" type="ORF">E2562_017262</name>
</gene>
<dbReference type="AlphaFoldDB" id="A0A6G1ELJ2"/>